<organism evidence="11 12">
    <name type="scientific">Litoreibacter albidus</name>
    <dbReference type="NCBI Taxonomy" id="670155"/>
    <lineage>
        <taxon>Bacteria</taxon>
        <taxon>Pseudomonadati</taxon>
        <taxon>Pseudomonadota</taxon>
        <taxon>Alphaproteobacteria</taxon>
        <taxon>Rhodobacterales</taxon>
        <taxon>Roseobacteraceae</taxon>
        <taxon>Litoreibacter</taxon>
    </lineage>
</organism>
<accession>A0A1H2Z3V8</accession>
<dbReference type="GO" id="GO:0015740">
    <property type="term" value="P:C4-dicarboxylate transport"/>
    <property type="evidence" value="ECO:0007669"/>
    <property type="project" value="TreeGrafter"/>
</dbReference>
<evidence type="ECO:0000256" key="7">
    <source>
        <dbReference type="ARBA" id="ARBA00023136"/>
    </source>
</evidence>
<proteinExistence type="inferred from homology"/>
<keyword evidence="7 9" id="KW-0472">Membrane</keyword>
<dbReference type="GO" id="GO:0022857">
    <property type="term" value="F:transmembrane transporter activity"/>
    <property type="evidence" value="ECO:0007669"/>
    <property type="project" value="UniProtKB-UniRule"/>
</dbReference>
<dbReference type="RefSeq" id="WP_089947199.1">
    <property type="nucleotide sequence ID" value="NZ_FNOI01000004.1"/>
</dbReference>
<name>A0A1H2Z3V8_9RHOB</name>
<dbReference type="GO" id="GO:0005886">
    <property type="term" value="C:plasma membrane"/>
    <property type="evidence" value="ECO:0007669"/>
    <property type="project" value="UniProtKB-SubCell"/>
</dbReference>
<dbReference type="EMBL" id="FNOI01000004">
    <property type="protein sequence ID" value="SDX12017.1"/>
    <property type="molecule type" value="Genomic_DNA"/>
</dbReference>
<evidence type="ECO:0000256" key="3">
    <source>
        <dbReference type="ARBA" id="ARBA00022475"/>
    </source>
</evidence>
<evidence type="ECO:0000313" key="11">
    <source>
        <dbReference type="EMBL" id="SDX12017.1"/>
    </source>
</evidence>
<reference evidence="12" key="1">
    <citation type="submission" date="2016-10" db="EMBL/GenBank/DDBJ databases">
        <authorList>
            <person name="Varghese N."/>
            <person name="Submissions S."/>
        </authorList>
    </citation>
    <scope>NUCLEOTIDE SEQUENCE [LARGE SCALE GENOMIC DNA]</scope>
    <source>
        <strain evidence="12">DSM 26922</strain>
    </source>
</reference>
<feature type="transmembrane region" description="Helical" evidence="9">
    <location>
        <begin position="12"/>
        <end position="31"/>
    </location>
</feature>
<keyword evidence="6 9" id="KW-1133">Transmembrane helix</keyword>
<gene>
    <name evidence="11" type="ORF">SAMN04488001_2426</name>
</gene>
<keyword evidence="12" id="KW-1185">Reference proteome</keyword>
<comment type="subcellular location">
    <subcellularLocation>
        <location evidence="1 9">Cell inner membrane</location>
        <topology evidence="1 9">Multi-pass membrane protein</topology>
    </subcellularLocation>
</comment>
<comment type="caution">
    <text evidence="9">Lacks conserved residue(s) required for the propagation of feature annotation.</text>
</comment>
<dbReference type="OrthoDB" id="7843894at2"/>
<comment type="function">
    <text evidence="9">Part of the tripartite ATP-independent periplasmic (TRAP) transport system.</text>
</comment>
<dbReference type="InterPro" id="IPR007387">
    <property type="entry name" value="TRAP_DctQ"/>
</dbReference>
<feature type="transmembrane region" description="Helical" evidence="9">
    <location>
        <begin position="51"/>
        <end position="68"/>
    </location>
</feature>
<dbReference type="Pfam" id="PF04290">
    <property type="entry name" value="DctQ"/>
    <property type="match status" value="1"/>
</dbReference>
<comment type="subunit">
    <text evidence="9">The complex comprises the extracytoplasmic solute receptor protein and the two transmembrane proteins.</text>
</comment>
<dbReference type="PANTHER" id="PTHR35011:SF10">
    <property type="entry name" value="TRAP TRANSPORTER SMALL PERMEASE PROTEIN"/>
    <property type="match status" value="1"/>
</dbReference>
<dbReference type="PANTHER" id="PTHR35011">
    <property type="entry name" value="2,3-DIKETO-L-GULONATE TRAP TRANSPORTER SMALL PERMEASE PROTEIN YIAM"/>
    <property type="match status" value="1"/>
</dbReference>
<evidence type="ECO:0000256" key="9">
    <source>
        <dbReference type="RuleBase" id="RU369079"/>
    </source>
</evidence>
<evidence type="ECO:0000256" key="8">
    <source>
        <dbReference type="ARBA" id="ARBA00038436"/>
    </source>
</evidence>
<comment type="similarity">
    <text evidence="8 9">Belongs to the TRAP transporter small permease family.</text>
</comment>
<dbReference type="Proteomes" id="UP000199441">
    <property type="component" value="Unassembled WGS sequence"/>
</dbReference>
<evidence type="ECO:0000256" key="5">
    <source>
        <dbReference type="ARBA" id="ARBA00022692"/>
    </source>
</evidence>
<keyword evidence="2 9" id="KW-0813">Transport</keyword>
<evidence type="ECO:0000256" key="4">
    <source>
        <dbReference type="ARBA" id="ARBA00022519"/>
    </source>
</evidence>
<dbReference type="AlphaFoldDB" id="A0A1H2Z3V8"/>
<feature type="transmembrane region" description="Helical" evidence="9">
    <location>
        <begin position="89"/>
        <end position="111"/>
    </location>
</feature>
<keyword evidence="4 9" id="KW-0997">Cell inner membrane</keyword>
<keyword evidence="5 9" id="KW-0812">Transmembrane</keyword>
<feature type="domain" description="Tripartite ATP-independent periplasmic transporters DctQ component" evidence="10">
    <location>
        <begin position="28"/>
        <end position="154"/>
    </location>
</feature>
<evidence type="ECO:0000256" key="6">
    <source>
        <dbReference type="ARBA" id="ARBA00022989"/>
    </source>
</evidence>
<protein>
    <recommendedName>
        <fullName evidence="9">TRAP transporter small permease protein</fullName>
    </recommendedName>
</protein>
<evidence type="ECO:0000256" key="1">
    <source>
        <dbReference type="ARBA" id="ARBA00004429"/>
    </source>
</evidence>
<sequence>MLEKLDRALMRVEYLSAWIAGLTIFVVMVLVTAEVLMRRLFNAPIQGQVDFISLAMVTFSLLCISYCYRQAGHIRMDMLQNAFSGRLAWATHLLATCIGLFLILAILPGTWTHFMRAWTLGDSTIGIGLPTWPSKLAAPVGLGILAVRLTLELWVFGRLVLDPTRDPIGVPKVPNPLEDMDV</sequence>
<evidence type="ECO:0000259" key="10">
    <source>
        <dbReference type="Pfam" id="PF04290"/>
    </source>
</evidence>
<dbReference type="InterPro" id="IPR055348">
    <property type="entry name" value="DctQ"/>
</dbReference>
<evidence type="ECO:0000256" key="2">
    <source>
        <dbReference type="ARBA" id="ARBA00022448"/>
    </source>
</evidence>
<evidence type="ECO:0000313" key="12">
    <source>
        <dbReference type="Proteomes" id="UP000199441"/>
    </source>
</evidence>
<dbReference type="STRING" id="670155.SAMN04488001_2426"/>
<keyword evidence="3" id="KW-1003">Cell membrane</keyword>